<dbReference type="Pfam" id="PF12796">
    <property type="entry name" value="Ank_2"/>
    <property type="match status" value="3"/>
</dbReference>
<dbReference type="InterPro" id="IPR002110">
    <property type="entry name" value="Ankyrin_rpt"/>
</dbReference>
<feature type="repeat" description="ANK" evidence="2">
    <location>
        <begin position="796"/>
        <end position="828"/>
    </location>
</feature>
<dbReference type="Gene3D" id="1.25.40.20">
    <property type="entry name" value="Ankyrin repeat-containing domain"/>
    <property type="match status" value="4"/>
</dbReference>
<evidence type="ECO:0000313" key="3">
    <source>
        <dbReference type="EMBL" id="QZN96796.1"/>
    </source>
</evidence>
<feature type="repeat" description="ANK" evidence="2">
    <location>
        <begin position="829"/>
        <end position="869"/>
    </location>
</feature>
<evidence type="ECO:0000256" key="2">
    <source>
        <dbReference type="PROSITE-ProRule" id="PRU00023"/>
    </source>
</evidence>
<organism evidence="3 4">
    <name type="scientific">Symbiopectobacterium purcellii</name>
    <dbReference type="NCBI Taxonomy" id="2871826"/>
    <lineage>
        <taxon>Bacteria</taxon>
        <taxon>Pseudomonadati</taxon>
        <taxon>Pseudomonadota</taxon>
        <taxon>Gammaproteobacteria</taxon>
        <taxon>Enterobacterales</taxon>
        <taxon>Enterobacteriaceae</taxon>
    </lineage>
</organism>
<feature type="repeat" description="ANK" evidence="2">
    <location>
        <begin position="690"/>
        <end position="722"/>
    </location>
</feature>
<dbReference type="Proteomes" id="UP000825886">
    <property type="component" value="Chromosome"/>
</dbReference>
<protein>
    <submittedName>
        <fullName evidence="3">Ankyrin repeat domain-containing protein</fullName>
    </submittedName>
</protein>
<proteinExistence type="predicted"/>
<keyword evidence="1" id="KW-0677">Repeat</keyword>
<feature type="repeat" description="ANK" evidence="2">
    <location>
        <begin position="602"/>
        <end position="634"/>
    </location>
</feature>
<dbReference type="EMBL" id="CP081864">
    <property type="protein sequence ID" value="QZN96796.1"/>
    <property type="molecule type" value="Genomic_DNA"/>
</dbReference>
<feature type="repeat" description="ANK" evidence="2">
    <location>
        <begin position="528"/>
        <end position="560"/>
    </location>
</feature>
<dbReference type="SUPFAM" id="SSF48403">
    <property type="entry name" value="Ankyrin repeat"/>
    <property type="match status" value="2"/>
</dbReference>
<dbReference type="PROSITE" id="PS50088">
    <property type="entry name" value="ANK_REPEAT"/>
    <property type="match status" value="6"/>
</dbReference>
<dbReference type="Pfam" id="PF00023">
    <property type="entry name" value="Ank"/>
    <property type="match status" value="1"/>
</dbReference>
<dbReference type="PANTHER" id="PTHR24161:SF85">
    <property type="entry name" value="PALMITOYLTRANSFERASE HIP14"/>
    <property type="match status" value="1"/>
</dbReference>
<sequence length="908" mass="100579">MLDALEKDGLQHDLDLDSCHYASIGLEALKRGHFAGFIRLLQAGISIPADEKGEIINYLTSKNFRPKQVKLIFELNQSQGYELPLSILIHDSRTIRQIIDELPHDAPDINTLFIDIVTATGLQRDEKLALLGTLLDKGADINTSGAWSHFEISALHTVVGWPDDVEHSQALLPWLLERGAAIECHGLSAFYLAVWFGHMETANLLATRGANLTWIDCKQGTVFSYLFTQNPHGERMRLSKVSAVLRRLQGIYRSKGQSLPLAEPFNYNSYDYAPLSTTHTLAACVALYDAEYFIPLARTLLDIGWPLNAEINDEHFNGNMIAYHLNYAKAGEDISPLLDSLPEPLDLTSEISGDPLLCAIGSRVALETVKRLIVGNDPNRIIGRKIKNNSIVYAEQPLLIYSMDHVSGDSDKITPEYAYAVCNMLLAAGADPNCTATRRFTPEFDHRNGVTRLENSAPEWAIMQEYFDIFTLLLDHGADPARRTCIKQEQFVHFACTRLSGRPESTVTPYFDELERRGLLDLEARSGTEATPLLMAVSKCQTPLVRYFLDRGANPNAVGGFDNSAALHRALSNWGWVDKISRRETVELLLAAGADCHWIDPDGDYPLMCAAGYGSLAGLEALLAHGVDTRQANAQGRTALHEAIIRAYSYDTYPDDEETEAEHSFDPQLKGEIVKRLLDHGADIHAADEDGDTPLIFALRANRESIVHLLLERGADAQQPDKRGRTPLMLAAQYCAAPYFDLLWARQSTSQIRHQCANNGDNLLHAICLRRHSDTAEAQFRTALLHGEVTYQANDRRITPLHYACYLGHQAIVTLCCEQGFDVNAPDDGENTPLHTALFFDEDEVEEDEVIQMVTSLLTAGADPNRANAAGETPLMIASRRTLTDCVSLMSMMTATTHGFGAAGQRLS</sequence>
<accession>A0ABX9AR00</accession>
<keyword evidence="4" id="KW-1185">Reference proteome</keyword>
<reference evidence="3 4" key="1">
    <citation type="submission" date="2021-08" db="EMBL/GenBank/DDBJ databases">
        <title>Culture and genomic analysis of Symbiopectobacterium purcellii sp. nov. gen. nov., isolated from the leafhopper Empoasca decipiens.</title>
        <authorList>
            <person name="Nadal-Jimenez P."/>
            <person name="Siozios S."/>
            <person name="Halliday N."/>
            <person name="Camara M."/>
            <person name="Hurst G.D.D."/>
        </authorList>
    </citation>
    <scope>NUCLEOTIDE SEQUENCE [LARGE SCALE GENOMIC DNA]</scope>
    <source>
        <strain evidence="3 4">SyEd1</strain>
    </source>
</reference>
<evidence type="ECO:0000313" key="4">
    <source>
        <dbReference type="Proteomes" id="UP000825886"/>
    </source>
</evidence>
<gene>
    <name evidence="3" type="ORF">K6K13_05110</name>
</gene>
<dbReference type="PANTHER" id="PTHR24161">
    <property type="entry name" value="ANK_REP_REGION DOMAIN-CONTAINING PROTEIN-RELATED"/>
    <property type="match status" value="1"/>
</dbReference>
<dbReference type="SMART" id="SM00248">
    <property type="entry name" value="ANK"/>
    <property type="match status" value="11"/>
</dbReference>
<dbReference type="PROSITE" id="PS50297">
    <property type="entry name" value="ANK_REP_REGION"/>
    <property type="match status" value="2"/>
</dbReference>
<feature type="repeat" description="ANK" evidence="2">
    <location>
        <begin position="185"/>
        <end position="217"/>
    </location>
</feature>
<name>A0ABX9AR00_9ENTR</name>
<keyword evidence="2" id="KW-0040">ANK repeat</keyword>
<evidence type="ECO:0000256" key="1">
    <source>
        <dbReference type="ARBA" id="ARBA00022737"/>
    </source>
</evidence>
<dbReference type="SUPFAM" id="SSF140860">
    <property type="entry name" value="Pseudo ankyrin repeat-like"/>
    <property type="match status" value="1"/>
</dbReference>
<dbReference type="RefSeq" id="WP_222159814.1">
    <property type="nucleotide sequence ID" value="NZ_CP081864.1"/>
</dbReference>
<dbReference type="InterPro" id="IPR036770">
    <property type="entry name" value="Ankyrin_rpt-contain_sf"/>
</dbReference>